<reference evidence="2 3" key="1">
    <citation type="submission" date="2018-08" db="EMBL/GenBank/DDBJ databases">
        <title>A genome reference for cultivated species of the human gut microbiota.</title>
        <authorList>
            <person name="Zou Y."/>
            <person name="Xue W."/>
            <person name="Luo G."/>
        </authorList>
    </citation>
    <scope>NUCLEOTIDE SEQUENCE [LARGE SCALE GENOMIC DNA]</scope>
    <source>
        <strain evidence="2 3">AF22-21</strain>
    </source>
</reference>
<dbReference type="OrthoDB" id="9776650at2"/>
<dbReference type="SUPFAM" id="SSF57783">
    <property type="entry name" value="Zinc beta-ribbon"/>
    <property type="match status" value="1"/>
</dbReference>
<dbReference type="GO" id="GO:0005694">
    <property type="term" value="C:chromosome"/>
    <property type="evidence" value="ECO:0007669"/>
    <property type="project" value="InterPro"/>
</dbReference>
<organism evidence="2 3">
    <name type="scientific">Coprococcus eutactus</name>
    <dbReference type="NCBI Taxonomy" id="33043"/>
    <lineage>
        <taxon>Bacteria</taxon>
        <taxon>Bacillati</taxon>
        <taxon>Bacillota</taxon>
        <taxon>Clostridia</taxon>
        <taxon>Lachnospirales</taxon>
        <taxon>Lachnospiraceae</taxon>
        <taxon>Coprococcus</taxon>
    </lineage>
</organism>
<gene>
    <name evidence="2" type="ORF">DWX94_14120</name>
</gene>
<dbReference type="AlphaFoldDB" id="A0A412IE59"/>
<dbReference type="GO" id="GO:0006265">
    <property type="term" value="P:DNA topological change"/>
    <property type="evidence" value="ECO:0007669"/>
    <property type="project" value="InterPro"/>
</dbReference>
<protein>
    <recommendedName>
        <fullName evidence="1">NERD domain-containing protein</fullName>
    </recommendedName>
</protein>
<dbReference type="EMBL" id="QRVK01000074">
    <property type="protein sequence ID" value="RGS35123.1"/>
    <property type="molecule type" value="Genomic_DNA"/>
</dbReference>
<dbReference type="InterPro" id="IPR013498">
    <property type="entry name" value="Topo_IA_Znf"/>
</dbReference>
<dbReference type="Pfam" id="PF01396">
    <property type="entry name" value="Zn_ribbon_Top1"/>
    <property type="match status" value="1"/>
</dbReference>
<dbReference type="GO" id="GO:0003916">
    <property type="term" value="F:DNA topoisomerase activity"/>
    <property type="evidence" value="ECO:0007669"/>
    <property type="project" value="InterPro"/>
</dbReference>
<dbReference type="Pfam" id="PF08378">
    <property type="entry name" value="NERD"/>
    <property type="match status" value="1"/>
</dbReference>
<evidence type="ECO:0000313" key="2">
    <source>
        <dbReference type="EMBL" id="RGS35123.1"/>
    </source>
</evidence>
<proteinExistence type="predicted"/>
<dbReference type="PROSITE" id="PS50965">
    <property type="entry name" value="NERD"/>
    <property type="match status" value="1"/>
</dbReference>
<name>A0A412IE59_9FIRM</name>
<dbReference type="Proteomes" id="UP000283295">
    <property type="component" value="Unassembled WGS sequence"/>
</dbReference>
<feature type="domain" description="NERD" evidence="1">
    <location>
        <begin position="24"/>
        <end position="142"/>
    </location>
</feature>
<dbReference type="InterPro" id="IPR011528">
    <property type="entry name" value="NERD"/>
</dbReference>
<accession>A0A412IE59</accession>
<dbReference type="Gene3D" id="3.30.65.10">
    <property type="entry name" value="Bacterial Topoisomerase I, domain 1"/>
    <property type="match status" value="1"/>
</dbReference>
<comment type="caution">
    <text evidence="2">The sequence shown here is derived from an EMBL/GenBank/DDBJ whole genome shotgun (WGS) entry which is preliminary data.</text>
</comment>
<sequence length="243" mass="27857">MGLLEILKGEQPGIITSLLHYRNVGQYGEYLTEYALTHDNIAGDLVVLKNVYVPTGSKTTEIDMLMIHEKGIFVIESKNYSGWIFGDCNQLNWTQSFPNGEKHKFYNPIKQNRTHIKALAEYLGKPVSEFMSYIVFSERCTLKKVPPDTSDVIIVRRPHMLKRLRSQIDSMPVKYTHDEIVAMKDKLTNLTNKSTAEKKQHIENIKTKCPFCGSDLVKRNGKYGAFWGCSAYPKCKFTRPIDK</sequence>
<evidence type="ECO:0000313" key="3">
    <source>
        <dbReference type="Proteomes" id="UP000283295"/>
    </source>
</evidence>
<dbReference type="GO" id="GO:0003677">
    <property type="term" value="F:DNA binding"/>
    <property type="evidence" value="ECO:0007669"/>
    <property type="project" value="InterPro"/>
</dbReference>
<evidence type="ECO:0000259" key="1">
    <source>
        <dbReference type="PROSITE" id="PS50965"/>
    </source>
</evidence>